<keyword evidence="6" id="KW-0735">Signal-anchor</keyword>
<evidence type="ECO:0000256" key="6">
    <source>
        <dbReference type="ARBA" id="ARBA00022968"/>
    </source>
</evidence>
<dbReference type="Proteomes" id="UP000472267">
    <property type="component" value="Chromosome 4"/>
</dbReference>
<evidence type="ECO:0000256" key="9">
    <source>
        <dbReference type="ARBA" id="ARBA00023136"/>
    </source>
</evidence>
<keyword evidence="7" id="KW-1133">Transmembrane helix</keyword>
<evidence type="ECO:0000256" key="1">
    <source>
        <dbReference type="ARBA" id="ARBA00004323"/>
    </source>
</evidence>
<evidence type="ECO:0000256" key="8">
    <source>
        <dbReference type="ARBA" id="ARBA00023034"/>
    </source>
</evidence>
<reference evidence="13" key="2">
    <citation type="submission" date="2025-08" db="UniProtKB">
        <authorList>
            <consortium name="Ensembl"/>
        </authorList>
    </citation>
    <scope>IDENTIFICATION</scope>
</reference>
<dbReference type="Pfam" id="PF00777">
    <property type="entry name" value="Glyco_transf_29"/>
    <property type="match status" value="1"/>
</dbReference>
<dbReference type="GO" id="GO:0003828">
    <property type="term" value="F:alpha-N-acetylneuraminate alpha-2,8-sialyltransferase activity"/>
    <property type="evidence" value="ECO:0007669"/>
    <property type="project" value="TreeGrafter"/>
</dbReference>
<evidence type="ECO:0000256" key="7">
    <source>
        <dbReference type="ARBA" id="ARBA00022989"/>
    </source>
</evidence>
<comment type="subcellular location">
    <subcellularLocation>
        <location evidence="1">Golgi apparatus membrane</location>
        <topology evidence="1">Single-pass type II membrane protein</topology>
    </subcellularLocation>
</comment>
<accession>A0A672H241</accession>
<dbReference type="InterPro" id="IPR050943">
    <property type="entry name" value="Glycosyltr_29_Sialyltrsf"/>
</dbReference>
<keyword evidence="9" id="KW-0472">Membrane</keyword>
<dbReference type="GO" id="GO:0006491">
    <property type="term" value="P:N-glycan processing"/>
    <property type="evidence" value="ECO:0007669"/>
    <property type="project" value="TreeGrafter"/>
</dbReference>
<dbReference type="InParanoid" id="A0A672H241"/>
<dbReference type="AlphaFoldDB" id="A0A672H241"/>
<dbReference type="InterPro" id="IPR012163">
    <property type="entry name" value="Sialyl_trans"/>
</dbReference>
<keyword evidence="3" id="KW-0328">Glycosyltransferase</keyword>
<dbReference type="Gene3D" id="3.90.1480.20">
    <property type="entry name" value="Glycosyl transferase family 29"/>
    <property type="match status" value="1"/>
</dbReference>
<dbReference type="PANTHER" id="PTHR11987:SF50">
    <property type="entry name" value="ALPHA-2,8-SIALYLTRANSFERASE 8F"/>
    <property type="match status" value="1"/>
</dbReference>
<dbReference type="GO" id="GO:0009311">
    <property type="term" value="P:oligosaccharide metabolic process"/>
    <property type="evidence" value="ECO:0007669"/>
    <property type="project" value="TreeGrafter"/>
</dbReference>
<evidence type="ECO:0000256" key="4">
    <source>
        <dbReference type="ARBA" id="ARBA00022679"/>
    </source>
</evidence>
<keyword evidence="14" id="KW-1185">Reference proteome</keyword>
<organism evidence="13 14">
    <name type="scientific">Salarias fasciatus</name>
    <name type="common">Jewelled blenny</name>
    <name type="synonym">Blennius fasciatus</name>
    <dbReference type="NCBI Taxonomy" id="181472"/>
    <lineage>
        <taxon>Eukaryota</taxon>
        <taxon>Metazoa</taxon>
        <taxon>Chordata</taxon>
        <taxon>Craniata</taxon>
        <taxon>Vertebrata</taxon>
        <taxon>Euteleostomi</taxon>
        <taxon>Actinopterygii</taxon>
        <taxon>Neopterygii</taxon>
        <taxon>Teleostei</taxon>
        <taxon>Neoteleostei</taxon>
        <taxon>Acanthomorphata</taxon>
        <taxon>Ovalentaria</taxon>
        <taxon>Blenniimorphae</taxon>
        <taxon>Blenniiformes</taxon>
        <taxon>Blennioidei</taxon>
        <taxon>Blenniidae</taxon>
        <taxon>Salariinae</taxon>
        <taxon>Salarias</taxon>
    </lineage>
</organism>
<evidence type="ECO:0000256" key="12">
    <source>
        <dbReference type="PIRSR" id="PIRSR005557-2"/>
    </source>
</evidence>
<dbReference type="InterPro" id="IPR038578">
    <property type="entry name" value="GT29-like_sf"/>
</dbReference>
<dbReference type="InterPro" id="IPR001675">
    <property type="entry name" value="Glyco_trans_29"/>
</dbReference>
<protein>
    <submittedName>
        <fullName evidence="13">ST8 alpha-N-acetyl-neuraminide alpha-2,8-sialyltransferase 6</fullName>
    </submittedName>
</protein>
<reference evidence="13" key="1">
    <citation type="submission" date="2019-06" db="EMBL/GenBank/DDBJ databases">
        <authorList>
            <consortium name="Wellcome Sanger Institute Data Sharing"/>
        </authorList>
    </citation>
    <scope>NUCLEOTIDE SEQUENCE [LARGE SCALE GENOMIC DNA]</scope>
</reference>
<sequence>MKKFNFYANNTFVLDSCIQLIFVFLSSSLLNSNCHGAEYAIVTQNNTPLGSHIVYSGDPTKSIEVTPALFSNFPEDHPFPNKKFDSCSVVGNGGILIDSKCGKQIDSADFVIRCNLAPLDSEWEEHVGKKTNLVTANPSIFQHKFSSLDNHRRPFVESLQHFRDAMLLMPTFSFRLNTFLCQRAIYAIRDFESPIRPVSFNPEYLRNLSIYWRSEGLKEARLSTGFMMVNLALELCNSVDLYGFWPFGFHPRDFHPLTNHYYDDRQVRKRYHSMPAEFDRLLKLHSQGILRIHLGDCEAEMNEPVKTVKTVKRRRRRKHRGSN</sequence>
<evidence type="ECO:0000256" key="11">
    <source>
        <dbReference type="ARBA" id="ARBA00023180"/>
    </source>
</evidence>
<evidence type="ECO:0000313" key="14">
    <source>
        <dbReference type="Proteomes" id="UP000472267"/>
    </source>
</evidence>
<keyword evidence="10" id="KW-1015">Disulfide bond</keyword>
<keyword evidence="5" id="KW-0812">Transmembrane</keyword>
<evidence type="ECO:0000313" key="13">
    <source>
        <dbReference type="Ensembl" id="ENSSFAP00005019849.1"/>
    </source>
</evidence>
<evidence type="ECO:0000256" key="5">
    <source>
        <dbReference type="ARBA" id="ARBA00022692"/>
    </source>
</evidence>
<evidence type="ECO:0000256" key="10">
    <source>
        <dbReference type="ARBA" id="ARBA00023157"/>
    </source>
</evidence>
<proteinExistence type="inferred from homology"/>
<keyword evidence="4" id="KW-0808">Transferase</keyword>
<dbReference type="PIRSF" id="PIRSF005557">
    <property type="entry name" value="Sialyl_trans"/>
    <property type="match status" value="1"/>
</dbReference>
<dbReference type="Ensembl" id="ENSSFAT00005020635.1">
    <property type="protein sequence ID" value="ENSSFAP00005019849.1"/>
    <property type="gene ID" value="ENSSFAG00005010375.1"/>
</dbReference>
<evidence type="ECO:0000256" key="3">
    <source>
        <dbReference type="ARBA" id="ARBA00022676"/>
    </source>
</evidence>
<dbReference type="GO" id="GO:0000139">
    <property type="term" value="C:Golgi membrane"/>
    <property type="evidence" value="ECO:0007669"/>
    <property type="project" value="UniProtKB-SubCell"/>
</dbReference>
<feature type="disulfide bond" evidence="12">
    <location>
        <begin position="87"/>
        <end position="236"/>
    </location>
</feature>
<dbReference type="OMA" id="KKNIFHM"/>
<dbReference type="PANTHER" id="PTHR11987">
    <property type="entry name" value="ALPHA-2,8-SIALYLTRANSFERASE"/>
    <property type="match status" value="1"/>
</dbReference>
<name>A0A672H241_SALFA</name>
<reference evidence="13" key="3">
    <citation type="submission" date="2025-09" db="UniProtKB">
        <authorList>
            <consortium name="Ensembl"/>
        </authorList>
    </citation>
    <scope>IDENTIFICATION</scope>
</reference>
<keyword evidence="8" id="KW-0333">Golgi apparatus</keyword>
<comment type="similarity">
    <text evidence="2">Belongs to the glycosyltransferase 29 family.</text>
</comment>
<evidence type="ECO:0000256" key="2">
    <source>
        <dbReference type="ARBA" id="ARBA00006003"/>
    </source>
</evidence>
<keyword evidence="11" id="KW-0325">Glycoprotein</keyword>